<dbReference type="CDD" id="cd05267">
    <property type="entry name" value="SDR_a6"/>
    <property type="match status" value="1"/>
</dbReference>
<dbReference type="InterPro" id="IPR036291">
    <property type="entry name" value="NAD(P)-bd_dom_sf"/>
</dbReference>
<proteinExistence type="predicted"/>
<dbReference type="PANTHER" id="PTHR15020">
    <property type="entry name" value="FLAVIN REDUCTASE-RELATED"/>
    <property type="match status" value="1"/>
</dbReference>
<dbReference type="Gene3D" id="3.40.50.720">
    <property type="entry name" value="NAD(P)-binding Rossmann-like Domain"/>
    <property type="match status" value="1"/>
</dbReference>
<dbReference type="KEGG" id="lko:ABN16_03635"/>
<evidence type="ECO:0000313" key="2">
    <source>
        <dbReference type="EMBL" id="AKP64178.1"/>
    </source>
</evidence>
<keyword evidence="3" id="KW-1185">Reference proteome</keyword>
<feature type="domain" description="NAD(P)-binding" evidence="1">
    <location>
        <begin position="8"/>
        <end position="190"/>
    </location>
</feature>
<accession>A0AAC8UUK8</accession>
<gene>
    <name evidence="2" type="ORF">ABN16_03635</name>
</gene>
<dbReference type="RefSeq" id="WP_048733004.1">
    <property type="nucleotide sequence ID" value="NZ_CP012033.1"/>
</dbReference>
<evidence type="ECO:0000313" key="3">
    <source>
        <dbReference type="Proteomes" id="UP000036000"/>
    </source>
</evidence>
<dbReference type="Proteomes" id="UP000036000">
    <property type="component" value="Chromosome"/>
</dbReference>
<protein>
    <submittedName>
        <fullName evidence="2">NAD-dependent dehydratase</fullName>
    </submittedName>
</protein>
<evidence type="ECO:0000259" key="1">
    <source>
        <dbReference type="Pfam" id="PF13460"/>
    </source>
</evidence>
<dbReference type="EMBL" id="CP012033">
    <property type="protein sequence ID" value="AKP64178.1"/>
    <property type="molecule type" value="Genomic_DNA"/>
</dbReference>
<dbReference type="PANTHER" id="PTHR15020:SF50">
    <property type="entry name" value="UPF0659 PROTEIN YMR090W"/>
    <property type="match status" value="1"/>
</dbReference>
<dbReference type="SUPFAM" id="SSF51735">
    <property type="entry name" value="NAD(P)-binding Rossmann-fold domains"/>
    <property type="match status" value="1"/>
</dbReference>
<dbReference type="AlphaFoldDB" id="A0AAC8UUK8"/>
<sequence>MTNVVILGANGKIAKLATIQLLENSENHLTLFLRNAQRLANAASDRVNVVDGDASKSADIEAAIKGADIVYANLAGHNIEAEAKAVVTAMDAAQVKRLIWISTLGIYDEVPGKYGEWNHSMLDGGYLETYAAAAKVIEASNLDYTIIRPAWLTNHDEVSYETTQKGEAFKGTEVSRKSIATLVASLIADPTQAVRESLGVNKPNTAGDKPAWY</sequence>
<name>A0AAC8UUK8_9LACO</name>
<reference evidence="2 3" key="1">
    <citation type="submission" date="2015-07" db="EMBL/GenBank/DDBJ databases">
        <title>Lactobacillus korensis/26-25/ whole genome sequencing.</title>
        <authorList>
            <person name="Kim M.K."/>
            <person name="Im W.-T."/>
            <person name="Srinivasan S."/>
            <person name="Lee J.-J."/>
        </authorList>
    </citation>
    <scope>NUCLEOTIDE SEQUENCE [LARGE SCALE GENOMIC DNA]</scope>
    <source>
        <strain evidence="2 3">26-25</strain>
    </source>
</reference>
<organism evidence="2 3">
    <name type="scientific">Levilactobacillus koreensis</name>
    <dbReference type="NCBI Taxonomy" id="637971"/>
    <lineage>
        <taxon>Bacteria</taxon>
        <taxon>Bacillati</taxon>
        <taxon>Bacillota</taxon>
        <taxon>Bacilli</taxon>
        <taxon>Lactobacillales</taxon>
        <taxon>Lactobacillaceae</taxon>
        <taxon>Levilactobacillus</taxon>
    </lineage>
</organism>
<dbReference type="InterPro" id="IPR016040">
    <property type="entry name" value="NAD(P)-bd_dom"/>
</dbReference>
<dbReference type="Pfam" id="PF13460">
    <property type="entry name" value="NAD_binding_10"/>
    <property type="match status" value="1"/>
</dbReference>